<dbReference type="EMBL" id="JAOTGU010000006">
    <property type="protein sequence ID" value="MDB6262090.1"/>
    <property type="molecule type" value="Genomic_DNA"/>
</dbReference>
<dbReference type="AlphaFoldDB" id="A0A9X3W8I4"/>
<organism evidence="2 3">
    <name type="scientific">Lactobacillus amylovorus</name>
    <dbReference type="NCBI Taxonomy" id="1604"/>
    <lineage>
        <taxon>Bacteria</taxon>
        <taxon>Bacillati</taxon>
        <taxon>Bacillota</taxon>
        <taxon>Bacilli</taxon>
        <taxon>Lactobacillales</taxon>
        <taxon>Lactobacillaceae</taxon>
        <taxon>Lactobacillus</taxon>
    </lineage>
</organism>
<name>A0A9X3W8I4_LACAM</name>
<sequence>MKKRFKLAAIFVVAMFAVAPIVGLAETSTTVSADTDIMQQYTFNNSGLDFTPTLKVYIAKGHKFTTSKATVYKAK</sequence>
<reference evidence="2" key="1">
    <citation type="journal article" date="2022" name="Microorganisms">
        <title>Antibiotic Susceptibility, Resistance Gene Determinants and Corresponding Genomic Regions in Lactobacillus amylovorus Isolates Derived from Wild Boars and Domestic Pigs.</title>
        <authorList>
            <person name="Moravkova M."/>
            <person name="Kostovova I."/>
            <person name="Kavanova K."/>
            <person name="Pechar R."/>
            <person name="Stanek S."/>
            <person name="Brychta A."/>
            <person name="Zeman M."/>
            <person name="Kubasova T."/>
        </authorList>
    </citation>
    <scope>NUCLEOTIDE SEQUENCE</scope>
    <source>
        <strain evidence="2">M356A</strain>
    </source>
</reference>
<evidence type="ECO:0000256" key="1">
    <source>
        <dbReference type="SAM" id="SignalP"/>
    </source>
</evidence>
<dbReference type="RefSeq" id="WP_271869999.1">
    <property type="nucleotide sequence ID" value="NZ_JAOTGU010000006.1"/>
</dbReference>
<keyword evidence="1" id="KW-0732">Signal</keyword>
<proteinExistence type="predicted"/>
<evidence type="ECO:0000313" key="2">
    <source>
        <dbReference type="EMBL" id="MDB6262090.1"/>
    </source>
</evidence>
<reference evidence="2" key="2">
    <citation type="submission" date="2022-10" db="EMBL/GenBank/DDBJ databases">
        <authorList>
            <person name="Kostovova I."/>
            <person name="Moravkova M."/>
            <person name="Pechar R."/>
        </authorList>
    </citation>
    <scope>NUCLEOTIDE SEQUENCE</scope>
    <source>
        <strain evidence="2">M356A</strain>
    </source>
</reference>
<feature type="chain" id="PRO_5040847438" description="Cell surface protein" evidence="1">
    <location>
        <begin position="26"/>
        <end position="75"/>
    </location>
</feature>
<gene>
    <name evidence="2" type="ORF">ODV15_05890</name>
</gene>
<comment type="caution">
    <text evidence="2">The sequence shown here is derived from an EMBL/GenBank/DDBJ whole genome shotgun (WGS) entry which is preliminary data.</text>
</comment>
<accession>A0A9X3W8I4</accession>
<evidence type="ECO:0008006" key="4">
    <source>
        <dbReference type="Google" id="ProtNLM"/>
    </source>
</evidence>
<protein>
    <recommendedName>
        <fullName evidence="4">Cell surface protein</fullName>
    </recommendedName>
</protein>
<evidence type="ECO:0000313" key="3">
    <source>
        <dbReference type="Proteomes" id="UP001143700"/>
    </source>
</evidence>
<dbReference type="Proteomes" id="UP001143700">
    <property type="component" value="Unassembled WGS sequence"/>
</dbReference>
<feature type="signal peptide" evidence="1">
    <location>
        <begin position="1"/>
        <end position="25"/>
    </location>
</feature>